<evidence type="ECO:0000256" key="4">
    <source>
        <dbReference type="ARBA" id="ARBA00012560"/>
    </source>
</evidence>
<evidence type="ECO:0000256" key="9">
    <source>
        <dbReference type="ARBA" id="ARBA00031423"/>
    </source>
</evidence>
<gene>
    <name evidence="12" type="ORF">EZS27_011108</name>
</gene>
<evidence type="ECO:0000256" key="10">
    <source>
        <dbReference type="ARBA" id="ARBA00031501"/>
    </source>
</evidence>
<dbReference type="GO" id="GO:0004134">
    <property type="term" value="F:4-alpha-glucanotransferase activity"/>
    <property type="evidence" value="ECO:0007669"/>
    <property type="project" value="UniProtKB-EC"/>
</dbReference>
<dbReference type="PANTHER" id="PTHR32518:SF3">
    <property type="entry name" value="4-ALPHA-GLUCANOTRANSFERASE"/>
    <property type="match status" value="1"/>
</dbReference>
<dbReference type="InterPro" id="IPR034841">
    <property type="entry name" value="CBM20_DPE2_2"/>
</dbReference>
<dbReference type="Pfam" id="PF00686">
    <property type="entry name" value="CBM_20"/>
    <property type="match status" value="2"/>
</dbReference>
<dbReference type="Gene3D" id="2.60.40.10">
    <property type="entry name" value="Immunoglobulins"/>
    <property type="match status" value="2"/>
</dbReference>
<dbReference type="InterPro" id="IPR013783">
    <property type="entry name" value="Ig-like_fold"/>
</dbReference>
<evidence type="ECO:0000256" key="8">
    <source>
        <dbReference type="ARBA" id="ARBA00023277"/>
    </source>
</evidence>
<organism evidence="12">
    <name type="scientific">termite gut metagenome</name>
    <dbReference type="NCBI Taxonomy" id="433724"/>
    <lineage>
        <taxon>unclassified sequences</taxon>
        <taxon>metagenomes</taxon>
        <taxon>organismal metagenomes</taxon>
    </lineage>
</organism>
<keyword evidence="7 12" id="KW-0808">Transferase</keyword>
<evidence type="ECO:0000256" key="1">
    <source>
        <dbReference type="ARBA" id="ARBA00000439"/>
    </source>
</evidence>
<evidence type="ECO:0000259" key="11">
    <source>
        <dbReference type="PROSITE" id="PS51166"/>
    </source>
</evidence>
<keyword evidence="5" id="KW-0963">Cytoplasm</keyword>
<dbReference type="SUPFAM" id="SSF49452">
    <property type="entry name" value="Starch-binding domain-like"/>
    <property type="match status" value="2"/>
</dbReference>
<dbReference type="Gene3D" id="3.20.20.80">
    <property type="entry name" value="Glycosidases"/>
    <property type="match status" value="2"/>
</dbReference>
<evidence type="ECO:0000256" key="7">
    <source>
        <dbReference type="ARBA" id="ARBA00022679"/>
    </source>
</evidence>
<comment type="catalytic activity">
    <reaction evidence="1">
        <text>Transfers a segment of a (1-&gt;4)-alpha-D-glucan to a new position in an acceptor, which may be glucose or a (1-&gt;4)-alpha-D-glucan.</text>
        <dbReference type="EC" id="2.4.1.25"/>
    </reaction>
</comment>
<feature type="domain" description="CBM20" evidence="11">
    <location>
        <begin position="123"/>
        <end position="241"/>
    </location>
</feature>
<keyword evidence="6 12" id="KW-0328">Glycosyltransferase</keyword>
<comment type="subcellular location">
    <subcellularLocation>
        <location evidence="2">Cytoplasm</location>
    </subcellularLocation>
</comment>
<evidence type="ECO:0000256" key="2">
    <source>
        <dbReference type="ARBA" id="ARBA00004496"/>
    </source>
</evidence>
<dbReference type="AlphaFoldDB" id="A0A5J4S707"/>
<dbReference type="InterPro" id="IPR002044">
    <property type="entry name" value="CBM20"/>
</dbReference>
<dbReference type="GO" id="GO:0005975">
    <property type="term" value="P:carbohydrate metabolic process"/>
    <property type="evidence" value="ECO:0007669"/>
    <property type="project" value="InterPro"/>
</dbReference>
<dbReference type="EMBL" id="SNRY01000414">
    <property type="protein sequence ID" value="KAA6341071.1"/>
    <property type="molecule type" value="Genomic_DNA"/>
</dbReference>
<evidence type="ECO:0000256" key="3">
    <source>
        <dbReference type="ARBA" id="ARBA00005684"/>
    </source>
</evidence>
<dbReference type="InterPro" id="IPR017853">
    <property type="entry name" value="GH"/>
</dbReference>
<dbReference type="SUPFAM" id="SSF51445">
    <property type="entry name" value="(Trans)glycosidases"/>
    <property type="match status" value="1"/>
</dbReference>
<comment type="similarity">
    <text evidence="3">Belongs to the disproportionating enzyme family.</text>
</comment>
<dbReference type="CDD" id="cd05816">
    <property type="entry name" value="CBM20_DPE2_repeat2"/>
    <property type="match status" value="1"/>
</dbReference>
<name>A0A5J4S707_9ZZZZ</name>
<dbReference type="InterPro" id="IPR013784">
    <property type="entry name" value="Carb-bd-like_fold"/>
</dbReference>
<protein>
    <recommendedName>
        <fullName evidence="4">4-alpha-glucanotransferase</fullName>
        <ecNumber evidence="4">2.4.1.25</ecNumber>
    </recommendedName>
    <alternativeName>
        <fullName evidence="9">Amylomaltase</fullName>
    </alternativeName>
    <alternativeName>
        <fullName evidence="10">Disproportionating enzyme</fullName>
    </alternativeName>
</protein>
<reference evidence="12" key="1">
    <citation type="submission" date="2019-03" db="EMBL/GenBank/DDBJ databases">
        <title>Single cell metagenomics reveals metabolic interactions within the superorganism composed of flagellate Streblomastix strix and complex community of Bacteroidetes bacteria on its surface.</title>
        <authorList>
            <person name="Treitli S.C."/>
            <person name="Kolisko M."/>
            <person name="Husnik F."/>
            <person name="Keeling P."/>
            <person name="Hampl V."/>
        </authorList>
    </citation>
    <scope>NUCLEOTIDE SEQUENCE</scope>
    <source>
        <strain evidence="12">STM</strain>
    </source>
</reference>
<dbReference type="PROSITE" id="PS51166">
    <property type="entry name" value="CBM20"/>
    <property type="match status" value="2"/>
</dbReference>
<accession>A0A5J4S707</accession>
<dbReference type="PANTHER" id="PTHR32518">
    <property type="match status" value="1"/>
</dbReference>
<sequence length="908" mass="107135">MIISFVIEYRIGWNEEIRVLGNIPELGDGNLDKAIQLQTYDGFHWTAQIQLSTPRIIEYYYCIYRDNNIVCKEWLGFPRRLQFTAVDKDREYRLMDFWKDIPEESYFYSSAFTESLLAHRKRAGFPKQYRRGLAIKAYAPRITEDYCLAICGNCEALENWNLDKAIPMSDVNFPEWQVEMDAAQITFPLEYKFILYNKKEQKAGTWENGNNRYLSDPQIKQDETFVLSDQYPAFNFPAWKGAGVSIPVFSLKSENSFGIGDFGDLKKMIDWAAATNQKVVQILPINDTTMTHTWMDSYPYNAISIYALNPIYLDLSKLEASPDSFQSLSLEKEQVSFSQKQKKLNALKSIDYEAVEHVKWEYIRLIYTQKGDEVLSTADFKRFFETNKEWLQPYAAYSYLRDTYHTANFRDWSKYSVYVAEEIEELCNPKQEHYQQLAIYYYIQFNLHLQLREATTYARRQGVVLKGDIPIGISRDSVEAWAEPYYFNMDGQAGAPPDDFSLTGQNWGFPTYNWEVMEKDNYKWWMKRFQKMSEYFDVYRIDHILGFFRIWEIPVQAVQGLLGQFVPALPLNSKEIEDYGLPFRRDLYLNPYIHSDWLQEIFGLYTEYVKQTFIEPCTGGNEEVYKMRAEFDTQRKVEAFFAGKTDGYSIQIRQGLYSLICNVLFVTDHKEPDKYHPRITAQHTSIYKKLLTGEEQQAFNRLYDDYYYRRHNEFWYRQAMKKLPQLTQSTRMLVCGEDLGMIPQSVSWAMNELRILSLDIQRMSKSPYHEFAYLNEYPYRSVSTISTHDMSTLRGWWEEDTEQTQRYYNTMLQHDGLAPAVATPEICEKVVSSHLHGNSMLCILSWQDWLSIDGNLRNANVNEERINIPANPRHFWRYRMHLTLEQLMSAGKLNTKIRGLIQEAKRCF</sequence>
<proteinExistence type="inferred from homology"/>
<dbReference type="Pfam" id="PF02446">
    <property type="entry name" value="Glyco_hydro_77"/>
    <property type="match status" value="1"/>
</dbReference>
<evidence type="ECO:0000256" key="6">
    <source>
        <dbReference type="ARBA" id="ARBA00022676"/>
    </source>
</evidence>
<dbReference type="SMART" id="SM01065">
    <property type="entry name" value="CBM_2"/>
    <property type="match status" value="2"/>
</dbReference>
<dbReference type="InterPro" id="IPR003385">
    <property type="entry name" value="Glyco_hydro_77"/>
</dbReference>
<feature type="domain" description="CBM20" evidence="11">
    <location>
        <begin position="1"/>
        <end position="100"/>
    </location>
</feature>
<evidence type="ECO:0000256" key="5">
    <source>
        <dbReference type="ARBA" id="ARBA00022490"/>
    </source>
</evidence>
<dbReference type="EC" id="2.4.1.25" evidence="4"/>
<comment type="caution">
    <text evidence="12">The sequence shown here is derived from an EMBL/GenBank/DDBJ whole genome shotgun (WGS) entry which is preliminary data.</text>
</comment>
<evidence type="ECO:0000313" key="12">
    <source>
        <dbReference type="EMBL" id="KAA6341071.1"/>
    </source>
</evidence>
<dbReference type="GO" id="GO:2001070">
    <property type="term" value="F:starch binding"/>
    <property type="evidence" value="ECO:0007669"/>
    <property type="project" value="InterPro"/>
</dbReference>
<keyword evidence="8" id="KW-0119">Carbohydrate metabolism</keyword>
<dbReference type="GO" id="GO:0005737">
    <property type="term" value="C:cytoplasm"/>
    <property type="evidence" value="ECO:0007669"/>
    <property type="project" value="UniProtKB-SubCell"/>
</dbReference>